<reference evidence="2" key="1">
    <citation type="submission" date="2023-03" db="EMBL/GenBank/DDBJ databases">
        <title>Massive genome expansion in bonnet fungi (Mycena s.s.) driven by repeated elements and novel gene families across ecological guilds.</title>
        <authorList>
            <consortium name="Lawrence Berkeley National Laboratory"/>
            <person name="Harder C.B."/>
            <person name="Miyauchi S."/>
            <person name="Viragh M."/>
            <person name="Kuo A."/>
            <person name="Thoen E."/>
            <person name="Andreopoulos B."/>
            <person name="Lu D."/>
            <person name="Skrede I."/>
            <person name="Drula E."/>
            <person name="Henrissat B."/>
            <person name="Morin E."/>
            <person name="Kohler A."/>
            <person name="Barry K."/>
            <person name="LaButti K."/>
            <person name="Morin E."/>
            <person name="Salamov A."/>
            <person name="Lipzen A."/>
            <person name="Mereny Z."/>
            <person name="Hegedus B."/>
            <person name="Baldrian P."/>
            <person name="Stursova M."/>
            <person name="Weitz H."/>
            <person name="Taylor A."/>
            <person name="Grigoriev I.V."/>
            <person name="Nagy L.G."/>
            <person name="Martin F."/>
            <person name="Kauserud H."/>
        </authorList>
    </citation>
    <scope>NUCLEOTIDE SEQUENCE</scope>
    <source>
        <strain evidence="2">CBHHK173m</strain>
    </source>
</reference>
<gene>
    <name evidence="2" type="ORF">B0H15DRAFT_955208</name>
</gene>
<dbReference type="Proteomes" id="UP001222325">
    <property type="component" value="Unassembled WGS sequence"/>
</dbReference>
<keyword evidence="3" id="KW-1185">Reference proteome</keyword>
<comment type="caution">
    <text evidence="2">The sequence shown here is derived from an EMBL/GenBank/DDBJ whole genome shotgun (WGS) entry which is preliminary data.</text>
</comment>
<protein>
    <submittedName>
        <fullName evidence="2">Uncharacterized protein</fullName>
    </submittedName>
</protein>
<dbReference type="EMBL" id="JARJCN010000075">
    <property type="protein sequence ID" value="KAJ7077102.1"/>
    <property type="molecule type" value="Genomic_DNA"/>
</dbReference>
<dbReference type="AlphaFoldDB" id="A0AAD6XNL5"/>
<evidence type="ECO:0000256" key="1">
    <source>
        <dbReference type="SAM" id="MobiDB-lite"/>
    </source>
</evidence>
<organism evidence="2 3">
    <name type="scientific">Mycena belliarum</name>
    <dbReference type="NCBI Taxonomy" id="1033014"/>
    <lineage>
        <taxon>Eukaryota</taxon>
        <taxon>Fungi</taxon>
        <taxon>Dikarya</taxon>
        <taxon>Basidiomycota</taxon>
        <taxon>Agaricomycotina</taxon>
        <taxon>Agaricomycetes</taxon>
        <taxon>Agaricomycetidae</taxon>
        <taxon>Agaricales</taxon>
        <taxon>Marasmiineae</taxon>
        <taxon>Mycenaceae</taxon>
        <taxon>Mycena</taxon>
    </lineage>
</organism>
<evidence type="ECO:0000313" key="2">
    <source>
        <dbReference type="EMBL" id="KAJ7077102.1"/>
    </source>
</evidence>
<proteinExistence type="predicted"/>
<name>A0AAD6XNL5_9AGAR</name>
<sequence length="195" mass="21474">MAHCALQGLKYQVDDGVAPHTSLKICSTARDAAPDLRALLAPGSEPRPERERASLQVYADPVPHSAPPASRSTQKRHGWAHRNSAATSDMPTSFQVRAALSQDARAIFEHRSQFCIQTMYVRRVNGRGGAPRREPLAWLPATWGWDVSFETSVALAISFPGKRPNVYQFGLTPVNLTVPDISTRNPECRSQKMTA</sequence>
<accession>A0AAD6XNL5</accession>
<feature type="region of interest" description="Disordered" evidence="1">
    <location>
        <begin position="60"/>
        <end position="87"/>
    </location>
</feature>
<evidence type="ECO:0000313" key="3">
    <source>
        <dbReference type="Proteomes" id="UP001222325"/>
    </source>
</evidence>